<dbReference type="GO" id="GO:0047280">
    <property type="term" value="F:nicotinamide phosphoribosyltransferase activity"/>
    <property type="evidence" value="ECO:0007669"/>
    <property type="project" value="UniProtKB-ARBA"/>
</dbReference>
<dbReference type="InterPro" id="IPR041525">
    <property type="entry name" value="N/Namide_PRibTrfase"/>
</dbReference>
<keyword evidence="13" id="KW-0328">Glycosyltransferase</keyword>
<evidence type="ECO:0000313" key="13">
    <source>
        <dbReference type="EMBL" id="SFE83370.1"/>
    </source>
</evidence>
<dbReference type="InterPro" id="IPR013785">
    <property type="entry name" value="Aldolase_TIM"/>
</dbReference>
<evidence type="ECO:0000259" key="12">
    <source>
        <dbReference type="Pfam" id="PF17956"/>
    </source>
</evidence>
<comment type="PTM">
    <text evidence="9">Transiently phosphorylated on a His residue during the reaction cycle. Phosphorylation strongly increases the affinity for substrates and increases the rate of nicotinate D-ribonucleotide production. Dephosphorylation regenerates the low-affinity form of the enzyme, leading to product release.</text>
</comment>
<feature type="domain" description="Nicotinate/nicotinamide phosphoribosyltransferase" evidence="10">
    <location>
        <begin position="158"/>
        <end position="354"/>
    </location>
</feature>
<dbReference type="PANTHER" id="PTHR11098:SF1">
    <property type="entry name" value="NICOTINATE PHOSPHORIBOSYLTRANSFERASE"/>
    <property type="match status" value="1"/>
</dbReference>
<keyword evidence="7 9" id="KW-0808">Transferase</keyword>
<dbReference type="NCBIfam" id="NF006695">
    <property type="entry name" value="PRK09243.1-2"/>
    <property type="match status" value="1"/>
</dbReference>
<keyword evidence="6 9" id="KW-0662">Pyridine nucleotide biosynthesis</keyword>
<dbReference type="Proteomes" id="UP000199516">
    <property type="component" value="Unassembled WGS sequence"/>
</dbReference>
<dbReference type="OrthoDB" id="9770610at2"/>
<dbReference type="PIRSF" id="PIRSF000484">
    <property type="entry name" value="NAPRT"/>
    <property type="match status" value="1"/>
</dbReference>
<dbReference type="AlphaFoldDB" id="A0A1I2DTW8"/>
<sequence length="487" mass="55248">MNHVYKDDGFALHTDLYQINMIQTYWEDGIHNKRAVFELYFRKLPFGNGFAIFAGLEKAVKHLKELKFTESDIEYLRKELGYKEEFLAYLKELQFTGTLRSMREGELVFGNEPLMRIEAPLAELQLVETALLNIVNFQTLIATKAARLKQVVGDDTAFDFGSRRAQEMDAAIWGARSAFIGGFEGTSNVRAGKMFGIPVSGTHAHAMVQVYRDEYKAFHKYAESHKDCVFLVDTYDTLRSGVPTAIKVAKELGDTINFKAIRLDSGDLAYLSKKARKMLDDAGFTDTKIIASNDLDEETIINLKSQNAAIDIWGVGTKLITAFDQPALGAVYKIVSIEEENGEMADTIKISGNPEKVTTPGLKNVYRIINNKTGKSEGDYITLDYEQPQKEKSLKMFHPVHTFIKKYVTDFTAVDLHHDILKDGEQVYNLPPLEEIQSYASGNLSLLWDEYKRTLNPEEYPVDLSQACWDNKMDFIQEVKDKIKSEK</sequence>
<evidence type="ECO:0000256" key="7">
    <source>
        <dbReference type="ARBA" id="ARBA00022679"/>
    </source>
</evidence>
<dbReference type="EC" id="6.3.4.21" evidence="3 9"/>
<dbReference type="NCBIfam" id="TIGR01513">
    <property type="entry name" value="NAPRTase_put"/>
    <property type="match status" value="1"/>
</dbReference>
<keyword evidence="14" id="KW-1185">Reference proteome</keyword>
<dbReference type="CDD" id="cd01570">
    <property type="entry name" value="NAPRTase_A"/>
    <property type="match status" value="1"/>
</dbReference>
<comment type="similarity">
    <text evidence="2 9">Belongs to the NAPRTase family.</text>
</comment>
<dbReference type="Pfam" id="PF17956">
    <property type="entry name" value="NAPRTase_C"/>
    <property type="match status" value="1"/>
</dbReference>
<dbReference type="NCBIfam" id="NF006697">
    <property type="entry name" value="PRK09243.1-4"/>
    <property type="match status" value="1"/>
</dbReference>
<evidence type="ECO:0000256" key="2">
    <source>
        <dbReference type="ARBA" id="ARBA00010897"/>
    </source>
</evidence>
<dbReference type="GO" id="GO:0005829">
    <property type="term" value="C:cytosol"/>
    <property type="evidence" value="ECO:0007669"/>
    <property type="project" value="TreeGrafter"/>
</dbReference>
<dbReference type="InterPro" id="IPR006405">
    <property type="entry name" value="Nic_PRibTrfase_pncB"/>
</dbReference>
<dbReference type="NCBIfam" id="NF009131">
    <property type="entry name" value="PRK12484.1"/>
    <property type="match status" value="1"/>
</dbReference>
<evidence type="ECO:0000313" key="14">
    <source>
        <dbReference type="Proteomes" id="UP000199516"/>
    </source>
</evidence>
<dbReference type="Gene3D" id="3.20.20.70">
    <property type="entry name" value="Aldolase class I"/>
    <property type="match status" value="1"/>
</dbReference>
<feature type="domain" description="Nicotinate phosphoribosyltransferase N-terminal" evidence="11">
    <location>
        <begin position="12"/>
        <end position="136"/>
    </location>
</feature>
<protein>
    <recommendedName>
        <fullName evidence="3 9">Nicotinate phosphoribosyltransferase</fullName>
        <ecNumber evidence="3 9">6.3.4.21</ecNumber>
    </recommendedName>
</protein>
<evidence type="ECO:0000256" key="1">
    <source>
        <dbReference type="ARBA" id="ARBA00004952"/>
    </source>
</evidence>
<evidence type="ECO:0000256" key="5">
    <source>
        <dbReference type="ARBA" id="ARBA00022598"/>
    </source>
</evidence>
<comment type="catalytic activity">
    <reaction evidence="8 9">
        <text>5-phospho-alpha-D-ribose 1-diphosphate + nicotinate + ATP + H2O = nicotinate beta-D-ribonucleotide + ADP + phosphate + diphosphate</text>
        <dbReference type="Rhea" id="RHEA:36163"/>
        <dbReference type="ChEBI" id="CHEBI:15377"/>
        <dbReference type="ChEBI" id="CHEBI:30616"/>
        <dbReference type="ChEBI" id="CHEBI:32544"/>
        <dbReference type="ChEBI" id="CHEBI:33019"/>
        <dbReference type="ChEBI" id="CHEBI:43474"/>
        <dbReference type="ChEBI" id="CHEBI:57502"/>
        <dbReference type="ChEBI" id="CHEBI:58017"/>
        <dbReference type="ChEBI" id="CHEBI:456216"/>
        <dbReference type="EC" id="6.3.4.21"/>
    </reaction>
</comment>
<dbReference type="SUPFAM" id="SSF54675">
    <property type="entry name" value="Nicotinate/Quinolinate PRTase N-terminal domain-like"/>
    <property type="match status" value="1"/>
</dbReference>
<dbReference type="PANTHER" id="PTHR11098">
    <property type="entry name" value="NICOTINATE PHOSPHORIBOSYLTRANSFERASE"/>
    <property type="match status" value="1"/>
</dbReference>
<dbReference type="RefSeq" id="WP_091661637.1">
    <property type="nucleotide sequence ID" value="NZ_FONT01000004.1"/>
</dbReference>
<dbReference type="STRING" id="930128.SAMN05192532_104271"/>
<evidence type="ECO:0000256" key="4">
    <source>
        <dbReference type="ARBA" id="ARBA00022553"/>
    </source>
</evidence>
<evidence type="ECO:0000256" key="3">
    <source>
        <dbReference type="ARBA" id="ARBA00013236"/>
    </source>
</evidence>
<evidence type="ECO:0000256" key="9">
    <source>
        <dbReference type="RuleBase" id="RU365100"/>
    </source>
</evidence>
<comment type="function">
    <text evidence="9">Catalyzes the first step in the biosynthesis of NAD from nicotinic acid, the ATP-dependent synthesis of beta-nicotinate D-ribonucleotide from nicotinate and 5-phospho-D-ribose 1-phosphate.</text>
</comment>
<reference evidence="13 14" key="1">
    <citation type="submission" date="2016-10" db="EMBL/GenBank/DDBJ databases">
        <authorList>
            <person name="de Groot N.N."/>
        </authorList>
    </citation>
    <scope>NUCLEOTIDE SEQUENCE [LARGE SCALE GENOMIC DNA]</scope>
    <source>
        <strain evidence="13 14">DSM 23995</strain>
    </source>
</reference>
<accession>A0A1I2DTW8</accession>
<dbReference type="SUPFAM" id="SSF51690">
    <property type="entry name" value="Nicotinate/Quinolinate PRTase C-terminal domain-like"/>
    <property type="match status" value="1"/>
</dbReference>
<dbReference type="Pfam" id="PF17767">
    <property type="entry name" value="NAPRTase_N"/>
    <property type="match status" value="1"/>
</dbReference>
<dbReference type="InterPro" id="IPR041619">
    <property type="entry name" value="NAPRTase_C"/>
</dbReference>
<dbReference type="InterPro" id="IPR036068">
    <property type="entry name" value="Nicotinate_pribotase-like_C"/>
</dbReference>
<dbReference type="GO" id="GO:0004516">
    <property type="term" value="F:nicotinate phosphoribosyltransferase activity"/>
    <property type="evidence" value="ECO:0007669"/>
    <property type="project" value="UniProtKB-UniRule"/>
</dbReference>
<dbReference type="Pfam" id="PF04095">
    <property type="entry name" value="NAPRTase"/>
    <property type="match status" value="1"/>
</dbReference>
<dbReference type="GO" id="GO:0034355">
    <property type="term" value="P:NAD+ biosynthetic process via the salvage pathway"/>
    <property type="evidence" value="ECO:0007669"/>
    <property type="project" value="TreeGrafter"/>
</dbReference>
<dbReference type="NCBIfam" id="NF006694">
    <property type="entry name" value="PRK09243.1-1"/>
    <property type="match status" value="1"/>
</dbReference>
<dbReference type="InterPro" id="IPR040727">
    <property type="entry name" value="NAPRTase_N"/>
</dbReference>
<keyword evidence="4" id="KW-0597">Phosphoprotein</keyword>
<dbReference type="Gene3D" id="3.20.140.10">
    <property type="entry name" value="nicotinate phosphoribosyltransferase"/>
    <property type="match status" value="1"/>
</dbReference>
<keyword evidence="5 9" id="KW-0436">Ligase</keyword>
<proteinExistence type="inferred from homology"/>
<dbReference type="EMBL" id="FONT01000004">
    <property type="protein sequence ID" value="SFE83370.1"/>
    <property type="molecule type" value="Genomic_DNA"/>
</dbReference>
<evidence type="ECO:0000259" key="11">
    <source>
        <dbReference type="Pfam" id="PF17767"/>
    </source>
</evidence>
<evidence type="ECO:0000256" key="6">
    <source>
        <dbReference type="ARBA" id="ARBA00022642"/>
    </source>
</evidence>
<gene>
    <name evidence="13" type="ORF">SAMN05192532_104271</name>
</gene>
<name>A0A1I2DTW8_9BACI</name>
<evidence type="ECO:0000256" key="8">
    <source>
        <dbReference type="ARBA" id="ARBA00048668"/>
    </source>
</evidence>
<organism evidence="13 14">
    <name type="scientific">Alteribacillus iranensis</name>
    <dbReference type="NCBI Taxonomy" id="930128"/>
    <lineage>
        <taxon>Bacteria</taxon>
        <taxon>Bacillati</taxon>
        <taxon>Bacillota</taxon>
        <taxon>Bacilli</taxon>
        <taxon>Bacillales</taxon>
        <taxon>Bacillaceae</taxon>
        <taxon>Alteribacillus</taxon>
    </lineage>
</organism>
<dbReference type="InterPro" id="IPR007229">
    <property type="entry name" value="Nic_PRibTrfase-Fam"/>
</dbReference>
<evidence type="ECO:0000259" key="10">
    <source>
        <dbReference type="Pfam" id="PF04095"/>
    </source>
</evidence>
<feature type="domain" description="Nicotinate phosphoribosyltransferase C-terminal" evidence="12">
    <location>
        <begin position="363"/>
        <end position="471"/>
    </location>
</feature>
<dbReference type="UniPathway" id="UPA00253">
    <property type="reaction ID" value="UER00457"/>
</dbReference>
<comment type="pathway">
    <text evidence="1 9">Cofactor biosynthesis; NAD(+) biosynthesis; nicotinate D-ribonucleotide from nicotinate: step 1/1.</text>
</comment>
<dbReference type="FunFam" id="3.20.20.70:FF:000076">
    <property type="entry name" value="Nicotinate phosphoribosyltransferase"/>
    <property type="match status" value="1"/>
</dbReference>